<evidence type="ECO:0000259" key="4">
    <source>
        <dbReference type="PROSITE" id="PS51186"/>
    </source>
</evidence>
<protein>
    <submittedName>
        <fullName evidence="5">GNAT family N-acetyltransferase</fullName>
        <ecNumber evidence="5">2.3.1.-</ecNumber>
    </submittedName>
</protein>
<keyword evidence="6" id="KW-1185">Reference proteome</keyword>
<dbReference type="RefSeq" id="WP_305104711.1">
    <property type="nucleotide sequence ID" value="NZ_JAUTWS010000014.1"/>
</dbReference>
<evidence type="ECO:0000256" key="2">
    <source>
        <dbReference type="ARBA" id="ARBA00023315"/>
    </source>
</evidence>
<dbReference type="Pfam" id="PF00583">
    <property type="entry name" value="Acetyltransf_1"/>
    <property type="match status" value="1"/>
</dbReference>
<name>A0ABT9E117_9PROT</name>
<dbReference type="EC" id="2.3.1.-" evidence="5"/>
<dbReference type="InterPro" id="IPR016181">
    <property type="entry name" value="Acyl_CoA_acyltransferase"/>
</dbReference>
<evidence type="ECO:0000256" key="3">
    <source>
        <dbReference type="SAM" id="MobiDB-lite"/>
    </source>
</evidence>
<dbReference type="InterPro" id="IPR050680">
    <property type="entry name" value="YpeA/RimI_acetyltransf"/>
</dbReference>
<organism evidence="5 6">
    <name type="scientific">Paracraurococcus lichenis</name>
    <dbReference type="NCBI Taxonomy" id="3064888"/>
    <lineage>
        <taxon>Bacteria</taxon>
        <taxon>Pseudomonadati</taxon>
        <taxon>Pseudomonadota</taxon>
        <taxon>Alphaproteobacteria</taxon>
        <taxon>Acetobacterales</taxon>
        <taxon>Roseomonadaceae</taxon>
        <taxon>Paracraurococcus</taxon>
    </lineage>
</organism>
<gene>
    <name evidence="5" type="ORF">Q7A36_15940</name>
</gene>
<dbReference type="Gene3D" id="3.40.630.30">
    <property type="match status" value="1"/>
</dbReference>
<feature type="compositionally biased region" description="Low complexity" evidence="3">
    <location>
        <begin position="9"/>
        <end position="24"/>
    </location>
</feature>
<feature type="domain" description="N-acetyltransferase" evidence="4">
    <location>
        <begin position="18"/>
        <end position="159"/>
    </location>
</feature>
<dbReference type="PANTHER" id="PTHR43420:SF44">
    <property type="entry name" value="ACETYLTRANSFERASE YPEA"/>
    <property type="match status" value="1"/>
</dbReference>
<keyword evidence="2 5" id="KW-0012">Acyltransferase</keyword>
<dbReference type="Proteomes" id="UP001243009">
    <property type="component" value="Unassembled WGS sequence"/>
</dbReference>
<sequence length="163" mass="16628">MQAGNRGSAPGPAKGAKPPFETPHASDSAALAVLHAAAFPREEAWGADAIRLMLEMPGAYGLWRPGEGFILARAAAGEAEILTLAVHPAARRRGLGAGLLAGALAAAAARGAEAMFLEVAAGNAAALALYEGLGFARVGLRRRYYADGSDALVLRRDLTGPAD</sequence>
<evidence type="ECO:0000313" key="5">
    <source>
        <dbReference type="EMBL" id="MDO9709844.1"/>
    </source>
</evidence>
<evidence type="ECO:0000256" key="1">
    <source>
        <dbReference type="ARBA" id="ARBA00022679"/>
    </source>
</evidence>
<accession>A0ABT9E117</accession>
<dbReference type="PANTHER" id="PTHR43420">
    <property type="entry name" value="ACETYLTRANSFERASE"/>
    <property type="match status" value="1"/>
</dbReference>
<evidence type="ECO:0000313" key="6">
    <source>
        <dbReference type="Proteomes" id="UP001243009"/>
    </source>
</evidence>
<dbReference type="InterPro" id="IPR000182">
    <property type="entry name" value="GNAT_dom"/>
</dbReference>
<keyword evidence="1 5" id="KW-0808">Transferase</keyword>
<dbReference type="SUPFAM" id="SSF55729">
    <property type="entry name" value="Acyl-CoA N-acyltransferases (Nat)"/>
    <property type="match status" value="1"/>
</dbReference>
<dbReference type="EMBL" id="JAUTWS010000014">
    <property type="protein sequence ID" value="MDO9709844.1"/>
    <property type="molecule type" value="Genomic_DNA"/>
</dbReference>
<proteinExistence type="predicted"/>
<dbReference type="GO" id="GO:0016746">
    <property type="term" value="F:acyltransferase activity"/>
    <property type="evidence" value="ECO:0007669"/>
    <property type="project" value="UniProtKB-KW"/>
</dbReference>
<dbReference type="PROSITE" id="PS51186">
    <property type="entry name" value="GNAT"/>
    <property type="match status" value="1"/>
</dbReference>
<feature type="region of interest" description="Disordered" evidence="3">
    <location>
        <begin position="1"/>
        <end position="24"/>
    </location>
</feature>
<comment type="caution">
    <text evidence="5">The sequence shown here is derived from an EMBL/GenBank/DDBJ whole genome shotgun (WGS) entry which is preliminary data.</text>
</comment>
<reference evidence="5 6" key="1">
    <citation type="submission" date="2023-08" db="EMBL/GenBank/DDBJ databases">
        <title>The draft genome sequence of Paracraurococcus sp. LOR1-02.</title>
        <authorList>
            <person name="Kingkaew E."/>
            <person name="Tanasupawat S."/>
        </authorList>
    </citation>
    <scope>NUCLEOTIDE SEQUENCE [LARGE SCALE GENOMIC DNA]</scope>
    <source>
        <strain evidence="5 6">LOR1-02</strain>
    </source>
</reference>